<organism evidence="1 2">
    <name type="scientific">Coffea canephora</name>
    <name type="common">Robusta coffee</name>
    <dbReference type="NCBI Taxonomy" id="49390"/>
    <lineage>
        <taxon>Eukaryota</taxon>
        <taxon>Viridiplantae</taxon>
        <taxon>Streptophyta</taxon>
        <taxon>Embryophyta</taxon>
        <taxon>Tracheophyta</taxon>
        <taxon>Spermatophyta</taxon>
        <taxon>Magnoliopsida</taxon>
        <taxon>eudicotyledons</taxon>
        <taxon>Gunneridae</taxon>
        <taxon>Pentapetalae</taxon>
        <taxon>asterids</taxon>
        <taxon>lamiids</taxon>
        <taxon>Gentianales</taxon>
        <taxon>Rubiaceae</taxon>
        <taxon>Ixoroideae</taxon>
        <taxon>Gardenieae complex</taxon>
        <taxon>Bertiereae - Coffeeae clade</taxon>
        <taxon>Coffeeae</taxon>
        <taxon>Coffea</taxon>
    </lineage>
</organism>
<reference evidence="2" key="1">
    <citation type="journal article" date="2014" name="Science">
        <title>The coffee genome provides insight into the convergent evolution of caffeine biosynthesis.</title>
        <authorList>
            <person name="Denoeud F."/>
            <person name="Carretero-Paulet L."/>
            <person name="Dereeper A."/>
            <person name="Droc G."/>
            <person name="Guyot R."/>
            <person name="Pietrella M."/>
            <person name="Zheng C."/>
            <person name="Alberti A."/>
            <person name="Anthony F."/>
            <person name="Aprea G."/>
            <person name="Aury J.M."/>
            <person name="Bento P."/>
            <person name="Bernard M."/>
            <person name="Bocs S."/>
            <person name="Campa C."/>
            <person name="Cenci A."/>
            <person name="Combes M.C."/>
            <person name="Crouzillat D."/>
            <person name="Da Silva C."/>
            <person name="Daddiego L."/>
            <person name="De Bellis F."/>
            <person name="Dussert S."/>
            <person name="Garsmeur O."/>
            <person name="Gayraud T."/>
            <person name="Guignon V."/>
            <person name="Jahn K."/>
            <person name="Jamilloux V."/>
            <person name="Joet T."/>
            <person name="Labadie K."/>
            <person name="Lan T."/>
            <person name="Leclercq J."/>
            <person name="Lepelley M."/>
            <person name="Leroy T."/>
            <person name="Li L.T."/>
            <person name="Librado P."/>
            <person name="Lopez L."/>
            <person name="Munoz A."/>
            <person name="Noel B."/>
            <person name="Pallavicini A."/>
            <person name="Perrotta G."/>
            <person name="Poncet V."/>
            <person name="Pot D."/>
            <person name="Priyono X."/>
            <person name="Rigoreau M."/>
            <person name="Rouard M."/>
            <person name="Rozas J."/>
            <person name="Tranchant-Dubreuil C."/>
            <person name="VanBuren R."/>
            <person name="Zhang Q."/>
            <person name="Andrade A.C."/>
            <person name="Argout X."/>
            <person name="Bertrand B."/>
            <person name="de Kochko A."/>
            <person name="Graziosi G."/>
            <person name="Henry R.J."/>
            <person name="Jayarama X."/>
            <person name="Ming R."/>
            <person name="Nagai C."/>
            <person name="Rounsley S."/>
            <person name="Sankoff D."/>
            <person name="Giuliano G."/>
            <person name="Albert V.A."/>
            <person name="Wincker P."/>
            <person name="Lashermes P."/>
        </authorList>
    </citation>
    <scope>NUCLEOTIDE SEQUENCE [LARGE SCALE GENOMIC DNA]</scope>
    <source>
        <strain evidence="2">cv. DH200-94</strain>
    </source>
</reference>
<sequence>MICGNCAFAPLFALFYCSCSFARQKELPHKQRSSFSLAILNLPSFPVYWFGFNLHCCYCRCFPADWKATIVRLIFYEKKR</sequence>
<gene>
    <name evidence="1" type="ORF">GSCOC_T00019035001</name>
</gene>
<name>A0A068V7F0_COFCA</name>
<accession>A0A068V7F0</accession>
<proteinExistence type="predicted"/>
<protein>
    <submittedName>
        <fullName evidence="1">Uncharacterized protein</fullName>
    </submittedName>
</protein>
<evidence type="ECO:0000313" key="2">
    <source>
        <dbReference type="Proteomes" id="UP000295252"/>
    </source>
</evidence>
<dbReference type="AlphaFoldDB" id="A0A068V7F0"/>
<dbReference type="Gramene" id="CDP16601">
    <property type="protein sequence ID" value="CDP16601"/>
    <property type="gene ID" value="GSCOC_T00019035001"/>
</dbReference>
<dbReference type="Proteomes" id="UP000295252">
    <property type="component" value="Chromosome I"/>
</dbReference>
<evidence type="ECO:0000313" key="1">
    <source>
        <dbReference type="EMBL" id="CDP16601.1"/>
    </source>
</evidence>
<keyword evidence="2" id="KW-1185">Reference proteome</keyword>
<dbReference type="InParanoid" id="A0A068V7F0"/>
<dbReference type="EMBL" id="HG739218">
    <property type="protein sequence ID" value="CDP16601.1"/>
    <property type="molecule type" value="Genomic_DNA"/>
</dbReference>